<dbReference type="Proteomes" id="UP000294564">
    <property type="component" value="Unassembled WGS sequence"/>
</dbReference>
<feature type="domain" description="Two component regulator three Y" evidence="3">
    <location>
        <begin position="657"/>
        <end position="719"/>
    </location>
</feature>
<dbReference type="GO" id="GO:0016020">
    <property type="term" value="C:membrane"/>
    <property type="evidence" value="ECO:0007669"/>
    <property type="project" value="InterPro"/>
</dbReference>
<sequence length="983" mass="115369">MRVLIVFVAFLFVEILSAQEPISIHLTEKEGLPDKQFYNLLEDDNGFIWLAADKGLYRYDGFEFKFYSHPEQVGLSVFSLTKDKDNIIWFTNLAGQLFYIQDDQVVLLQNLKDYFKGRLPKIQIHNDYLYLSQVGMLLVLNKNNGEIIYKKIDDSTLFYSTFLFKEKKVYSFDIDGDLYILDSTFQLSKTGNKVPINKRRHRRAYFKGVNNFLFLNSFNINGTSNKIILNADVENNFDYKLFETEEGFFTQEIRVIENELYILSNIGLYAYEIRNSELVLKRKMLIGISTTDVLKDTHGNLWITTEYQGIHVIPNFDFKSNVKFPESKRIKRVFQGKPNELLLIGKKNEFYVYNTKTNFFKRYEYPNFEDIKYVFYNEAKGHYFIQGSRIIQMFDFFNDEIRVIQNHDNLNTKDHHFHNKDTLLIATGANSMLINVNNITRNWIKAKNLTFNRSYSCYSNQKTKNYYVSTVKGLFVFNNNLTATSEIMYKGQSIYIRDIVGLEDGSVWCLSFKNGIYKVVNNKIEKNYTVKDGLLSNINSFLRVDSTDNSIWIAGEKGIQRLDTKTNLFKNITKKNGIPSYEFVGLEIIEGRLFAATPEELFSFHTKTVFQKEKHSKPNPYFNLVLIDNSKKPIKSSYQLAEEGKKIEIGFNTNGFLSNENVSYEYRLVNNTKESNWQKETSKTNKVIYNQLSQGNYVFQLRAKKDDEYSEVKEIAFKVNGVFYKQWWFFLLLTILTGFLIWSYFNRKNNQLKEKQKLIVDKQSKELENIFLKLESLRSQMNPHFIFNALNSIQDYILHNEKKLARTYLVKFSRLIRLYLEHSQKDTVSLSEELGALNFYLELEKDRFQDSFSYEINVDENIDKDLIEIPTFLIQPYVENAIKHGLLHKKENRKLEIHFSINKESNVLHCSIDDNGVGRSTSTEINQRKAFKHVSFSSEANAKRIDLLNRTRKRPIHLEIKDKYNAALEPTGTMVKIDIPLEM</sequence>
<evidence type="ECO:0000313" key="5">
    <source>
        <dbReference type="Proteomes" id="UP000294564"/>
    </source>
</evidence>
<gene>
    <name evidence="4" type="ORF">EV195_104252</name>
</gene>
<protein>
    <submittedName>
        <fullName evidence="4">YXYXY domain-containing protein</fullName>
    </submittedName>
</protein>
<dbReference type="InterPro" id="IPR015943">
    <property type="entry name" value="WD40/YVTN_repeat-like_dom_sf"/>
</dbReference>
<dbReference type="SUPFAM" id="SSF55874">
    <property type="entry name" value="ATPase domain of HSP90 chaperone/DNA topoisomerase II/histidine kinase"/>
    <property type="match status" value="1"/>
</dbReference>
<keyword evidence="1" id="KW-0812">Transmembrane</keyword>
<comment type="caution">
    <text evidence="4">The sequence shown here is derived from an EMBL/GenBank/DDBJ whole genome shotgun (WGS) entry which is preliminary data.</text>
</comment>
<dbReference type="SUPFAM" id="SSF63829">
    <property type="entry name" value="Calcium-dependent phosphotriesterase"/>
    <property type="match status" value="1"/>
</dbReference>
<dbReference type="RefSeq" id="WP_132794600.1">
    <property type="nucleotide sequence ID" value="NZ_SLXM01000004.1"/>
</dbReference>
<keyword evidence="1" id="KW-1133">Transmembrane helix</keyword>
<dbReference type="AlphaFoldDB" id="A0A4R2NT75"/>
<keyword evidence="5" id="KW-1185">Reference proteome</keyword>
<evidence type="ECO:0000259" key="2">
    <source>
        <dbReference type="Pfam" id="PF06580"/>
    </source>
</evidence>
<name>A0A4R2NT75_9FLAO</name>
<dbReference type="Gene3D" id="2.60.40.10">
    <property type="entry name" value="Immunoglobulins"/>
    <property type="match status" value="1"/>
</dbReference>
<organism evidence="4 5">
    <name type="scientific">Tenacibaculum skagerrakense</name>
    <dbReference type="NCBI Taxonomy" id="186571"/>
    <lineage>
        <taxon>Bacteria</taxon>
        <taxon>Pseudomonadati</taxon>
        <taxon>Bacteroidota</taxon>
        <taxon>Flavobacteriia</taxon>
        <taxon>Flavobacteriales</taxon>
        <taxon>Flavobacteriaceae</taxon>
        <taxon>Tenacibaculum</taxon>
    </lineage>
</organism>
<dbReference type="InterPro" id="IPR013783">
    <property type="entry name" value="Ig-like_fold"/>
</dbReference>
<evidence type="ECO:0000259" key="3">
    <source>
        <dbReference type="Pfam" id="PF07495"/>
    </source>
</evidence>
<dbReference type="PANTHER" id="PTHR34220">
    <property type="entry name" value="SENSOR HISTIDINE KINASE YPDA"/>
    <property type="match status" value="1"/>
</dbReference>
<dbReference type="EMBL" id="SLXM01000004">
    <property type="protein sequence ID" value="TCP25219.1"/>
    <property type="molecule type" value="Genomic_DNA"/>
</dbReference>
<proteinExistence type="predicted"/>
<feature type="transmembrane region" description="Helical" evidence="1">
    <location>
        <begin position="727"/>
        <end position="745"/>
    </location>
</feature>
<dbReference type="Pfam" id="PF06580">
    <property type="entry name" value="His_kinase"/>
    <property type="match status" value="1"/>
</dbReference>
<evidence type="ECO:0000256" key="1">
    <source>
        <dbReference type="SAM" id="Phobius"/>
    </source>
</evidence>
<dbReference type="InterPro" id="IPR011123">
    <property type="entry name" value="Y_Y_Y"/>
</dbReference>
<dbReference type="InterPro" id="IPR010559">
    <property type="entry name" value="Sig_transdc_His_kin_internal"/>
</dbReference>
<dbReference type="Gene3D" id="2.130.10.10">
    <property type="entry name" value="YVTN repeat-like/Quinoprotein amine dehydrogenase"/>
    <property type="match status" value="3"/>
</dbReference>
<dbReference type="PANTHER" id="PTHR34220:SF7">
    <property type="entry name" value="SENSOR HISTIDINE KINASE YPDA"/>
    <property type="match status" value="1"/>
</dbReference>
<dbReference type="Pfam" id="PF07495">
    <property type="entry name" value="Y_Y_Y"/>
    <property type="match status" value="1"/>
</dbReference>
<feature type="domain" description="Signal transduction histidine kinase internal region" evidence="2">
    <location>
        <begin position="773"/>
        <end position="852"/>
    </location>
</feature>
<dbReference type="GO" id="GO:0000155">
    <property type="term" value="F:phosphorelay sensor kinase activity"/>
    <property type="evidence" value="ECO:0007669"/>
    <property type="project" value="InterPro"/>
</dbReference>
<dbReference type="Gene3D" id="3.30.565.10">
    <property type="entry name" value="Histidine kinase-like ATPase, C-terminal domain"/>
    <property type="match status" value="1"/>
</dbReference>
<dbReference type="InterPro" id="IPR036890">
    <property type="entry name" value="HATPase_C_sf"/>
</dbReference>
<dbReference type="InterPro" id="IPR050640">
    <property type="entry name" value="Bact_2-comp_sensor_kinase"/>
</dbReference>
<keyword evidence="1" id="KW-0472">Membrane</keyword>
<evidence type="ECO:0000313" key="4">
    <source>
        <dbReference type="EMBL" id="TCP25219.1"/>
    </source>
</evidence>
<reference evidence="4 5" key="1">
    <citation type="submission" date="2019-03" db="EMBL/GenBank/DDBJ databases">
        <title>Genomic Encyclopedia of Type Strains, Phase IV (KMG-IV): sequencing the most valuable type-strain genomes for metagenomic binning, comparative biology and taxonomic classification.</title>
        <authorList>
            <person name="Goeker M."/>
        </authorList>
    </citation>
    <scope>NUCLEOTIDE SEQUENCE [LARGE SCALE GENOMIC DNA]</scope>
    <source>
        <strain evidence="4 5">DSM 14836</strain>
    </source>
</reference>
<accession>A0A4R2NT75</accession>
<dbReference type="SUPFAM" id="SSF82171">
    <property type="entry name" value="DPP6 N-terminal domain-like"/>
    <property type="match status" value="1"/>
</dbReference>
<dbReference type="OrthoDB" id="9809670at2"/>